<keyword evidence="8 10" id="KW-0808">Transferase</keyword>
<dbReference type="InterPro" id="IPR002912">
    <property type="entry name" value="ACT_dom"/>
</dbReference>
<sequence length="171" mass="19153">MNRYTISALVSNKSGVLVRVAALFARRGYNIESLSVCKTENEELSRMTIVLNGDDYILGQMMKQMDKLIDVKKIKRVEEDAVSRELLLIKVKTDAATRSQVLEISQIFRAKVVDASPEATILELTGKPMKLDGFVTMLMPYGVMELARTGVTSISRGKSTIKDETDYKEKI</sequence>
<dbReference type="PANTHER" id="PTHR30239">
    <property type="entry name" value="ACETOLACTATE SYNTHASE SMALL SUBUNIT"/>
    <property type="match status" value="1"/>
</dbReference>
<comment type="function">
    <text evidence="8">Catalyzes the conversion of 2 pyruvate molecules into acetolactate in the first common step of the biosynthetic pathway of the branched-amino acids such as leucine, isoleucine, and valine.</text>
</comment>
<dbReference type="EC" id="2.2.1.6" evidence="8"/>
<dbReference type="AlphaFoldDB" id="A0A9D2DVF0"/>
<dbReference type="NCBIfam" id="NF008864">
    <property type="entry name" value="PRK11895.1"/>
    <property type="match status" value="1"/>
</dbReference>
<dbReference type="CDD" id="cd04878">
    <property type="entry name" value="ACT_AHAS"/>
    <property type="match status" value="1"/>
</dbReference>
<evidence type="ECO:0000259" key="9">
    <source>
        <dbReference type="PROSITE" id="PS51671"/>
    </source>
</evidence>
<dbReference type="Proteomes" id="UP000824044">
    <property type="component" value="Unassembled WGS sequence"/>
</dbReference>
<keyword evidence="5 8" id="KW-0028">Amino-acid biosynthesis</keyword>
<gene>
    <name evidence="10" type="primary">ilvN</name>
    <name evidence="10" type="ORF">H9812_00685</name>
</gene>
<feature type="domain" description="ACT" evidence="9">
    <location>
        <begin position="5"/>
        <end position="79"/>
    </location>
</feature>
<evidence type="ECO:0000313" key="11">
    <source>
        <dbReference type="Proteomes" id="UP000824044"/>
    </source>
</evidence>
<comment type="subunit">
    <text evidence="4 8">Dimer of large and small chains.</text>
</comment>
<dbReference type="InterPro" id="IPR004789">
    <property type="entry name" value="Acetalactate_synth_ssu"/>
</dbReference>
<reference evidence="10" key="1">
    <citation type="journal article" date="2021" name="PeerJ">
        <title>Extensive microbial diversity within the chicken gut microbiome revealed by metagenomics and culture.</title>
        <authorList>
            <person name="Gilroy R."/>
            <person name="Ravi A."/>
            <person name="Getino M."/>
            <person name="Pursley I."/>
            <person name="Horton D.L."/>
            <person name="Alikhan N.F."/>
            <person name="Baker D."/>
            <person name="Gharbi K."/>
            <person name="Hall N."/>
            <person name="Watson M."/>
            <person name="Adriaenssens E.M."/>
            <person name="Foster-Nyarko E."/>
            <person name="Jarju S."/>
            <person name="Secka A."/>
            <person name="Antonio M."/>
            <person name="Oren A."/>
            <person name="Chaudhuri R.R."/>
            <person name="La Ragione R."/>
            <person name="Hildebrand F."/>
            <person name="Pallen M.J."/>
        </authorList>
    </citation>
    <scope>NUCLEOTIDE SEQUENCE</scope>
    <source>
        <strain evidence="10">CHK33-5263</strain>
    </source>
</reference>
<evidence type="ECO:0000256" key="2">
    <source>
        <dbReference type="ARBA" id="ARBA00005025"/>
    </source>
</evidence>
<dbReference type="FunFam" id="3.30.70.260:FF:000001">
    <property type="entry name" value="Acetolactate synthase, small subunit"/>
    <property type="match status" value="1"/>
</dbReference>
<dbReference type="PANTHER" id="PTHR30239:SF0">
    <property type="entry name" value="ACETOLACTATE SYNTHASE SMALL SUBUNIT 1, CHLOROPLASTIC"/>
    <property type="match status" value="1"/>
</dbReference>
<dbReference type="FunFam" id="3.30.70.1150:FF:000001">
    <property type="entry name" value="Acetolactate synthase small subunit"/>
    <property type="match status" value="1"/>
</dbReference>
<dbReference type="GO" id="GO:0005829">
    <property type="term" value="C:cytosol"/>
    <property type="evidence" value="ECO:0007669"/>
    <property type="project" value="TreeGrafter"/>
</dbReference>
<dbReference type="InterPro" id="IPR019455">
    <property type="entry name" value="Acetolactate_synth_ssu_C"/>
</dbReference>
<evidence type="ECO:0000256" key="5">
    <source>
        <dbReference type="ARBA" id="ARBA00022605"/>
    </source>
</evidence>
<dbReference type="PROSITE" id="PS51671">
    <property type="entry name" value="ACT"/>
    <property type="match status" value="1"/>
</dbReference>
<evidence type="ECO:0000256" key="6">
    <source>
        <dbReference type="ARBA" id="ARBA00023304"/>
    </source>
</evidence>
<evidence type="ECO:0000256" key="4">
    <source>
        <dbReference type="ARBA" id="ARBA00011744"/>
    </source>
</evidence>
<dbReference type="GO" id="GO:0009097">
    <property type="term" value="P:isoleucine biosynthetic process"/>
    <property type="evidence" value="ECO:0007669"/>
    <property type="project" value="UniProtKB-UniRule"/>
</dbReference>
<evidence type="ECO:0000256" key="7">
    <source>
        <dbReference type="ARBA" id="ARBA00048670"/>
    </source>
</evidence>
<dbReference type="InterPro" id="IPR054480">
    <property type="entry name" value="AHAS_small-like_ACT"/>
</dbReference>
<evidence type="ECO:0000313" key="10">
    <source>
        <dbReference type="EMBL" id="HIZ23982.1"/>
    </source>
</evidence>
<accession>A0A9D2DVF0</accession>
<dbReference type="Pfam" id="PF22629">
    <property type="entry name" value="ACT_AHAS_ss"/>
    <property type="match status" value="1"/>
</dbReference>
<comment type="pathway">
    <text evidence="2 8">Amino-acid biosynthesis; L-valine biosynthesis; L-valine from pyruvate: step 1/4.</text>
</comment>
<dbReference type="GO" id="GO:1990610">
    <property type="term" value="F:acetolactate synthase regulator activity"/>
    <property type="evidence" value="ECO:0007669"/>
    <property type="project" value="UniProtKB-UniRule"/>
</dbReference>
<proteinExistence type="inferred from homology"/>
<dbReference type="SUPFAM" id="SSF55021">
    <property type="entry name" value="ACT-like"/>
    <property type="match status" value="2"/>
</dbReference>
<evidence type="ECO:0000256" key="3">
    <source>
        <dbReference type="ARBA" id="ARBA00006341"/>
    </source>
</evidence>
<dbReference type="GO" id="GO:0009099">
    <property type="term" value="P:L-valine biosynthetic process"/>
    <property type="evidence" value="ECO:0007669"/>
    <property type="project" value="UniProtKB-UniRule"/>
</dbReference>
<evidence type="ECO:0000256" key="1">
    <source>
        <dbReference type="ARBA" id="ARBA00004974"/>
    </source>
</evidence>
<reference evidence="10" key="2">
    <citation type="submission" date="2021-04" db="EMBL/GenBank/DDBJ databases">
        <authorList>
            <person name="Gilroy R."/>
        </authorList>
    </citation>
    <scope>NUCLEOTIDE SEQUENCE</scope>
    <source>
        <strain evidence="10">CHK33-5263</strain>
    </source>
</reference>
<evidence type="ECO:0000256" key="8">
    <source>
        <dbReference type="RuleBase" id="RU368092"/>
    </source>
</evidence>
<dbReference type="EMBL" id="DXBS01000015">
    <property type="protein sequence ID" value="HIZ23982.1"/>
    <property type="molecule type" value="Genomic_DNA"/>
</dbReference>
<comment type="caution">
    <text evidence="10">The sequence shown here is derived from an EMBL/GenBank/DDBJ whole genome shotgun (WGS) entry which is preliminary data.</text>
</comment>
<dbReference type="GO" id="GO:0003984">
    <property type="term" value="F:acetolactate synthase activity"/>
    <property type="evidence" value="ECO:0007669"/>
    <property type="project" value="UniProtKB-UniRule"/>
</dbReference>
<name>A0A9D2DVF0_9FIRM</name>
<dbReference type="InterPro" id="IPR039557">
    <property type="entry name" value="AHAS_ACT"/>
</dbReference>
<organism evidence="10 11">
    <name type="scientific">Candidatus Gallimonas intestinigallinarum</name>
    <dbReference type="NCBI Taxonomy" id="2838604"/>
    <lineage>
        <taxon>Bacteria</taxon>
        <taxon>Bacillati</taxon>
        <taxon>Bacillota</taxon>
        <taxon>Clostridia</taxon>
        <taxon>Candidatus Gallimonas</taxon>
    </lineage>
</organism>
<dbReference type="InterPro" id="IPR045865">
    <property type="entry name" value="ACT-like_dom_sf"/>
</dbReference>
<dbReference type="Gene3D" id="3.30.70.1150">
    <property type="entry name" value="ACT-like. Chain A, domain 2"/>
    <property type="match status" value="1"/>
</dbReference>
<comment type="pathway">
    <text evidence="1 8">Amino-acid biosynthesis; L-isoleucine biosynthesis; L-isoleucine from 2-oxobutanoate: step 1/4.</text>
</comment>
<dbReference type="Gene3D" id="3.30.70.260">
    <property type="match status" value="1"/>
</dbReference>
<dbReference type="InterPro" id="IPR027271">
    <property type="entry name" value="Acetolactate_synth/TF_NikR_C"/>
</dbReference>
<keyword evidence="6 8" id="KW-0100">Branched-chain amino acid biosynthesis</keyword>
<dbReference type="NCBIfam" id="TIGR00119">
    <property type="entry name" value="acolac_sm"/>
    <property type="match status" value="1"/>
</dbReference>
<comment type="similarity">
    <text evidence="3 8">Belongs to the acetolactate synthase small subunit family.</text>
</comment>
<comment type="catalytic activity">
    <reaction evidence="7 8">
        <text>2 pyruvate + H(+) = (2S)-2-acetolactate + CO2</text>
        <dbReference type="Rhea" id="RHEA:25249"/>
        <dbReference type="ChEBI" id="CHEBI:15361"/>
        <dbReference type="ChEBI" id="CHEBI:15378"/>
        <dbReference type="ChEBI" id="CHEBI:16526"/>
        <dbReference type="ChEBI" id="CHEBI:58476"/>
        <dbReference type="EC" id="2.2.1.6"/>
    </reaction>
</comment>
<protein>
    <recommendedName>
        <fullName evidence="8">Acetolactate synthase small subunit</fullName>
        <shortName evidence="8">AHAS</shortName>
        <shortName evidence="8">ALS</shortName>
        <ecNumber evidence="8">2.2.1.6</ecNumber>
    </recommendedName>
    <alternativeName>
        <fullName evidence="8">Acetohydroxy-acid synthase small subunit</fullName>
    </alternativeName>
</protein>
<dbReference type="Pfam" id="PF10369">
    <property type="entry name" value="ALS_ss_C"/>
    <property type="match status" value="1"/>
</dbReference>